<protein>
    <recommendedName>
        <fullName evidence="3">Zn(2)-C6 fungal-type domain-containing protein</fullName>
    </recommendedName>
</protein>
<organism evidence="4 5">
    <name type="scientific">Phyllosticta citriasiana</name>
    <dbReference type="NCBI Taxonomy" id="595635"/>
    <lineage>
        <taxon>Eukaryota</taxon>
        <taxon>Fungi</taxon>
        <taxon>Dikarya</taxon>
        <taxon>Ascomycota</taxon>
        <taxon>Pezizomycotina</taxon>
        <taxon>Dothideomycetes</taxon>
        <taxon>Dothideomycetes incertae sedis</taxon>
        <taxon>Botryosphaeriales</taxon>
        <taxon>Phyllostictaceae</taxon>
        <taxon>Phyllosticta</taxon>
    </lineage>
</organism>
<dbReference type="Proteomes" id="UP001363622">
    <property type="component" value="Unassembled WGS sequence"/>
</dbReference>
<evidence type="ECO:0000256" key="2">
    <source>
        <dbReference type="SAM" id="MobiDB-lite"/>
    </source>
</evidence>
<evidence type="ECO:0000313" key="4">
    <source>
        <dbReference type="EMBL" id="KAK7509491.1"/>
    </source>
</evidence>
<keyword evidence="1" id="KW-0539">Nucleus</keyword>
<dbReference type="InterPro" id="IPR001138">
    <property type="entry name" value="Zn2Cys6_DnaBD"/>
</dbReference>
<dbReference type="InterPro" id="IPR050797">
    <property type="entry name" value="Carb_Metab_Trans_Reg"/>
</dbReference>
<dbReference type="InterPro" id="IPR036864">
    <property type="entry name" value="Zn2-C6_fun-type_DNA-bd_sf"/>
</dbReference>
<dbReference type="EMBL" id="JBBPHU010000017">
    <property type="protein sequence ID" value="KAK7509491.1"/>
    <property type="molecule type" value="Genomic_DNA"/>
</dbReference>
<reference evidence="4 5" key="1">
    <citation type="submission" date="2024-04" db="EMBL/GenBank/DDBJ databases">
        <title>Phyllosticta paracitricarpa is synonymous to the EU quarantine fungus P. citricarpa based on phylogenomic analyses.</title>
        <authorList>
            <consortium name="Lawrence Berkeley National Laboratory"/>
            <person name="Van Ingen-Buijs V.A."/>
            <person name="Van Westerhoven A.C."/>
            <person name="Haridas S."/>
            <person name="Skiadas P."/>
            <person name="Martin F."/>
            <person name="Groenewald J.Z."/>
            <person name="Crous P.W."/>
            <person name="Seidl M.F."/>
        </authorList>
    </citation>
    <scope>NUCLEOTIDE SEQUENCE [LARGE SCALE GENOMIC DNA]</scope>
    <source>
        <strain evidence="4 5">CBS 123371</strain>
    </source>
</reference>
<feature type="domain" description="Zn(2)-C6 fungal-type" evidence="3">
    <location>
        <begin position="24"/>
        <end position="57"/>
    </location>
</feature>
<gene>
    <name evidence="4" type="ORF">IWZ03DRAFT_90742</name>
</gene>
<evidence type="ECO:0000256" key="1">
    <source>
        <dbReference type="ARBA" id="ARBA00023242"/>
    </source>
</evidence>
<comment type="caution">
    <text evidence="4">The sequence shown here is derived from an EMBL/GenBank/DDBJ whole genome shotgun (WGS) entry which is preliminary data.</text>
</comment>
<feature type="region of interest" description="Disordered" evidence="2">
    <location>
        <begin position="66"/>
        <end position="100"/>
    </location>
</feature>
<dbReference type="Gene3D" id="4.10.240.10">
    <property type="entry name" value="Zn(2)-C6 fungal-type DNA-binding domain"/>
    <property type="match status" value="1"/>
</dbReference>
<dbReference type="SUPFAM" id="SSF57701">
    <property type="entry name" value="Zn2/Cys6 DNA-binding domain"/>
    <property type="match status" value="1"/>
</dbReference>
<feature type="compositionally biased region" description="Low complexity" evidence="2">
    <location>
        <begin position="84"/>
        <end position="97"/>
    </location>
</feature>
<feature type="compositionally biased region" description="Low complexity" evidence="2">
    <location>
        <begin position="165"/>
        <end position="191"/>
    </location>
</feature>
<dbReference type="Pfam" id="PF00172">
    <property type="entry name" value="Zn_clus"/>
    <property type="match status" value="1"/>
</dbReference>
<dbReference type="PANTHER" id="PTHR31668">
    <property type="entry name" value="GLUCOSE TRANSPORT TRANSCRIPTION REGULATOR RGT1-RELATED-RELATED"/>
    <property type="match status" value="1"/>
</dbReference>
<proteinExistence type="predicted"/>
<evidence type="ECO:0000313" key="5">
    <source>
        <dbReference type="Proteomes" id="UP001363622"/>
    </source>
</evidence>
<dbReference type="PROSITE" id="PS00463">
    <property type="entry name" value="ZN2_CY6_FUNGAL_1"/>
    <property type="match status" value="1"/>
</dbReference>
<name>A0ABR1K9W8_9PEZI</name>
<feature type="region of interest" description="Disordered" evidence="2">
    <location>
        <begin position="160"/>
        <end position="191"/>
    </location>
</feature>
<dbReference type="PANTHER" id="PTHR31668:SF20">
    <property type="entry name" value="ZN(II)2CYS6 TRANSCRIPTION FACTOR (EUROFUNG)"/>
    <property type="match status" value="1"/>
</dbReference>
<accession>A0ABR1K9W8</accession>
<keyword evidence="5" id="KW-1185">Reference proteome</keyword>
<evidence type="ECO:0000259" key="3">
    <source>
        <dbReference type="PROSITE" id="PS50048"/>
    </source>
</evidence>
<sequence>MKASRRKMMKTRMGKTREPPTVQACLGCRRLKIRCVNSNDSRSPCDRCVERHLKCKYRAIYVRSTTPSADEPPVQQRPLPPSPVQQQQQRPEPQQQQTALEDVAIRGDMTTGDIDIDMLLPEIDGALFDKDGLWMESIMVDSHQSWPVEFLQTAAAAPLEPLDDQGSSSQATPPSSTWSSSSSSASASSMSCSSPFSQSTITLQLDPQPSESKSMMIDYGIDGQVEAVMANAIMPEIDDALLFDPLLHLGQQQPQHRDEDVAVLAALTKRMLHELQIMCNRVRTHNTSTYSPIRFIPKGRESKLTTAITHF</sequence>
<dbReference type="PROSITE" id="PS50048">
    <property type="entry name" value="ZN2_CY6_FUNGAL_2"/>
    <property type="match status" value="1"/>
</dbReference>
<dbReference type="CDD" id="cd00067">
    <property type="entry name" value="GAL4"/>
    <property type="match status" value="1"/>
</dbReference>